<dbReference type="Proteomes" id="UP001153069">
    <property type="component" value="Unassembled WGS sequence"/>
</dbReference>
<feature type="compositionally biased region" description="Acidic residues" evidence="1">
    <location>
        <begin position="9"/>
        <end position="35"/>
    </location>
</feature>
<feature type="region of interest" description="Disordered" evidence="1">
    <location>
        <begin position="182"/>
        <end position="231"/>
    </location>
</feature>
<dbReference type="AlphaFoldDB" id="A0A9N8DBN9"/>
<feature type="region of interest" description="Disordered" evidence="1">
    <location>
        <begin position="1"/>
        <end position="123"/>
    </location>
</feature>
<feature type="compositionally biased region" description="Acidic residues" evidence="1">
    <location>
        <begin position="50"/>
        <end position="71"/>
    </location>
</feature>
<comment type="caution">
    <text evidence="2">The sequence shown here is derived from an EMBL/GenBank/DDBJ whole genome shotgun (WGS) entry which is preliminary data.</text>
</comment>
<feature type="compositionally biased region" description="Acidic residues" evidence="1">
    <location>
        <begin position="104"/>
        <end position="115"/>
    </location>
</feature>
<reference evidence="2" key="1">
    <citation type="submission" date="2020-06" db="EMBL/GenBank/DDBJ databases">
        <authorList>
            <consortium name="Plant Systems Biology data submission"/>
        </authorList>
    </citation>
    <scope>NUCLEOTIDE SEQUENCE</scope>
    <source>
        <strain evidence="2">D6</strain>
    </source>
</reference>
<organism evidence="2 3">
    <name type="scientific">Seminavis robusta</name>
    <dbReference type="NCBI Taxonomy" id="568900"/>
    <lineage>
        <taxon>Eukaryota</taxon>
        <taxon>Sar</taxon>
        <taxon>Stramenopiles</taxon>
        <taxon>Ochrophyta</taxon>
        <taxon>Bacillariophyta</taxon>
        <taxon>Bacillariophyceae</taxon>
        <taxon>Bacillariophycidae</taxon>
        <taxon>Naviculales</taxon>
        <taxon>Naviculaceae</taxon>
        <taxon>Seminavis</taxon>
    </lineage>
</organism>
<feature type="region of interest" description="Disordered" evidence="1">
    <location>
        <begin position="396"/>
        <end position="432"/>
    </location>
</feature>
<evidence type="ECO:0000313" key="3">
    <source>
        <dbReference type="Proteomes" id="UP001153069"/>
    </source>
</evidence>
<feature type="compositionally biased region" description="Low complexity" evidence="1">
    <location>
        <begin position="416"/>
        <end position="429"/>
    </location>
</feature>
<accession>A0A9N8DBN9</accession>
<sequence length="459" mass="50107">MASFASHFDDDEGDDILLEQNDDDEDTDDEEEEETLMTPAGTADEKMQSSEEEEDDDDEEEEDDDDDDDEASGIVIPSGGGKLASVAAAAAAAASGVGGGQSTDDNDSESGDDGDIPLATPYPWAQDDYELTLHHDPKKRKPVGTGITYIKRLLQDADTSNHEEATILNPTAKSILKQLWKRHTQPPRQTFDEEEESSDEESDEDDDDYDDDDGEALKKRRHLPGPRLWTSSEIGNHGTVGLFQNILSEVQSAHPMNVTTRQIVRQCTLQLPAGALPGCMDAKEFICCALHFLSCEWKSPDNTALPSLPLINSTAAPGNARDLEKRTYEKAYDWTLEQLDQPLPQLERFFLDSPAAAEQLRWISRIRFCPRTNSHTAKTTSESTILLKGTIPARMTGKKQYAASPGPKAGTKRKSSATQSSSTTASATQGVVVRADQGKQFPYAYMVGNSAVADGSGEE</sequence>
<gene>
    <name evidence="2" type="ORF">SEMRO_9_G007400.1</name>
</gene>
<keyword evidence="3" id="KW-1185">Reference proteome</keyword>
<dbReference type="EMBL" id="CAICTM010000009">
    <property type="protein sequence ID" value="CAB9496774.1"/>
    <property type="molecule type" value="Genomic_DNA"/>
</dbReference>
<protein>
    <submittedName>
        <fullName evidence="2">Uncharacterized protein</fullName>
    </submittedName>
</protein>
<proteinExistence type="predicted"/>
<evidence type="ECO:0000256" key="1">
    <source>
        <dbReference type="SAM" id="MobiDB-lite"/>
    </source>
</evidence>
<feature type="compositionally biased region" description="Acidic residues" evidence="1">
    <location>
        <begin position="192"/>
        <end position="214"/>
    </location>
</feature>
<name>A0A9N8DBN9_9STRA</name>
<evidence type="ECO:0000313" key="2">
    <source>
        <dbReference type="EMBL" id="CAB9496774.1"/>
    </source>
</evidence>
<feature type="compositionally biased region" description="Low complexity" evidence="1">
    <location>
        <begin position="83"/>
        <end position="95"/>
    </location>
</feature>